<evidence type="ECO:0000256" key="1">
    <source>
        <dbReference type="SAM" id="Phobius"/>
    </source>
</evidence>
<keyword evidence="1" id="KW-0812">Transmembrane</keyword>
<name>A0A926I4F5_9FIRM</name>
<proteinExistence type="predicted"/>
<organism evidence="2 3">
    <name type="scientific">Ligaoa zhengdingensis</name>
    <dbReference type="NCBI Taxonomy" id="2763658"/>
    <lineage>
        <taxon>Bacteria</taxon>
        <taxon>Bacillati</taxon>
        <taxon>Bacillota</taxon>
        <taxon>Clostridia</taxon>
        <taxon>Eubacteriales</taxon>
        <taxon>Oscillospiraceae</taxon>
        <taxon>Ligaoa</taxon>
    </lineage>
</organism>
<protein>
    <submittedName>
        <fullName evidence="2">Uncharacterized protein</fullName>
    </submittedName>
</protein>
<keyword evidence="1" id="KW-1133">Transmembrane helix</keyword>
<keyword evidence="1" id="KW-0472">Membrane</keyword>
<evidence type="ECO:0000313" key="3">
    <source>
        <dbReference type="Proteomes" id="UP000653127"/>
    </source>
</evidence>
<dbReference type="AlphaFoldDB" id="A0A926I4F5"/>
<dbReference type="RefSeq" id="WP_249282339.1">
    <property type="nucleotide sequence ID" value="NZ_JACRST010000004.1"/>
</dbReference>
<comment type="caution">
    <text evidence="2">The sequence shown here is derived from an EMBL/GenBank/DDBJ whole genome shotgun (WGS) entry which is preliminary data.</text>
</comment>
<gene>
    <name evidence="2" type="ORF">H8711_04450</name>
</gene>
<reference evidence="2" key="1">
    <citation type="submission" date="2020-08" db="EMBL/GenBank/DDBJ databases">
        <title>Genome public.</title>
        <authorList>
            <person name="Liu C."/>
            <person name="Sun Q."/>
        </authorList>
    </citation>
    <scope>NUCLEOTIDE SEQUENCE</scope>
    <source>
        <strain evidence="2">NSJ-31</strain>
    </source>
</reference>
<dbReference type="Proteomes" id="UP000653127">
    <property type="component" value="Unassembled WGS sequence"/>
</dbReference>
<sequence length="50" mass="5169">MSTGIIGGADGPTAIYIAGQFHWIALLVGAVAAVIAALVIYLVWKKKSGR</sequence>
<keyword evidence="3" id="KW-1185">Reference proteome</keyword>
<evidence type="ECO:0000313" key="2">
    <source>
        <dbReference type="EMBL" id="MBC8546186.1"/>
    </source>
</evidence>
<accession>A0A926I4F5</accession>
<feature type="transmembrane region" description="Helical" evidence="1">
    <location>
        <begin position="21"/>
        <end position="44"/>
    </location>
</feature>
<dbReference type="EMBL" id="JACRST010000004">
    <property type="protein sequence ID" value="MBC8546186.1"/>
    <property type="molecule type" value="Genomic_DNA"/>
</dbReference>